<protein>
    <recommendedName>
        <fullName evidence="5">TRAM domain-containing protein</fullName>
    </recommendedName>
</protein>
<gene>
    <name evidence="6" type="ORF">COX46_02955</name>
</gene>
<dbReference type="SUPFAM" id="SSF88723">
    <property type="entry name" value="PIN domain-like"/>
    <property type="match status" value="1"/>
</dbReference>
<proteinExistence type="predicted"/>
<sequence>EEERVVPLLLDSNVIIDGRLLDLAHTGFLDYRLVVPRFVISELQTIADAGNDLKRQRGRRGLDMLNRMRRDTELDIQIEDVDFPEIVGVDAKLVHLAKTTGAKILTNDYNLAKIAEVQNIGVLNMNNLSTVLKPRYLPGEHLLLKVVREGKEPNQGVGYLDDGTMVVVEGGHRFMGDTVEVVIANTIQTSTGRMLFAELT</sequence>
<evidence type="ECO:0000313" key="7">
    <source>
        <dbReference type="Proteomes" id="UP000230392"/>
    </source>
</evidence>
<comment type="caution">
    <text evidence="6">The sequence shown here is derived from an EMBL/GenBank/DDBJ whole genome shotgun (WGS) entry which is preliminary data.</text>
</comment>
<dbReference type="GO" id="GO:0016787">
    <property type="term" value="F:hydrolase activity"/>
    <property type="evidence" value="ECO:0007669"/>
    <property type="project" value="UniProtKB-KW"/>
</dbReference>
<dbReference type="PANTHER" id="PTHR11603">
    <property type="entry name" value="AAA FAMILY ATPASE"/>
    <property type="match status" value="1"/>
</dbReference>
<feature type="non-terminal residue" evidence="6">
    <location>
        <position position="1"/>
    </location>
</feature>
<evidence type="ECO:0000256" key="2">
    <source>
        <dbReference type="ARBA" id="ARBA00022722"/>
    </source>
</evidence>
<reference evidence="6 7" key="1">
    <citation type="submission" date="2017-09" db="EMBL/GenBank/DDBJ databases">
        <title>Depth-based differentiation of microbial function through sediment-hosted aquifers and enrichment of novel symbionts in the deep terrestrial subsurface.</title>
        <authorList>
            <person name="Probst A.J."/>
            <person name="Ladd B."/>
            <person name="Jarett J.K."/>
            <person name="Geller-Mcgrath D.E."/>
            <person name="Sieber C.M."/>
            <person name="Emerson J.B."/>
            <person name="Anantharaman K."/>
            <person name="Thomas B.C."/>
            <person name="Malmstrom R."/>
            <person name="Stieglmeier M."/>
            <person name="Klingl A."/>
            <person name="Woyke T."/>
            <person name="Ryan C.M."/>
            <person name="Banfield J.F."/>
        </authorList>
    </citation>
    <scope>NUCLEOTIDE SEQUENCE [LARGE SCALE GENOMIC DNA]</scope>
    <source>
        <strain evidence="6">CG23_combo_of_CG06-09_8_20_14_all_48_7</strain>
    </source>
</reference>
<accession>A0A2G9YAS6</accession>
<dbReference type="SMART" id="SM00670">
    <property type="entry name" value="PINc"/>
    <property type="match status" value="1"/>
</dbReference>
<evidence type="ECO:0000313" key="6">
    <source>
        <dbReference type="EMBL" id="PIP16318.1"/>
    </source>
</evidence>
<dbReference type="Proteomes" id="UP000230392">
    <property type="component" value="Unassembled WGS sequence"/>
</dbReference>
<evidence type="ECO:0000256" key="4">
    <source>
        <dbReference type="ARBA" id="ARBA00022842"/>
    </source>
</evidence>
<keyword evidence="4" id="KW-0460">Magnesium</keyword>
<dbReference type="Pfam" id="PF01850">
    <property type="entry name" value="PIN"/>
    <property type="match status" value="1"/>
</dbReference>
<evidence type="ECO:0000256" key="1">
    <source>
        <dbReference type="ARBA" id="ARBA00001946"/>
    </source>
</evidence>
<dbReference type="PANTHER" id="PTHR11603:SF147">
    <property type="entry name" value="MEMBRANE PROTEIN"/>
    <property type="match status" value="1"/>
</dbReference>
<evidence type="ECO:0000256" key="3">
    <source>
        <dbReference type="ARBA" id="ARBA00022801"/>
    </source>
</evidence>
<dbReference type="Pfam" id="PF01938">
    <property type="entry name" value="TRAM"/>
    <property type="match status" value="1"/>
</dbReference>
<name>A0A2G9YAS6_9BACT</name>
<dbReference type="InterPro" id="IPR052041">
    <property type="entry name" value="Nucleic_acid_metab_PIN/TRAM"/>
</dbReference>
<dbReference type="InterPro" id="IPR029060">
    <property type="entry name" value="PIN-like_dom_sf"/>
</dbReference>
<dbReference type="PROSITE" id="PS50926">
    <property type="entry name" value="TRAM"/>
    <property type="match status" value="1"/>
</dbReference>
<dbReference type="GO" id="GO:0004518">
    <property type="term" value="F:nuclease activity"/>
    <property type="evidence" value="ECO:0007669"/>
    <property type="project" value="UniProtKB-KW"/>
</dbReference>
<dbReference type="CDD" id="cd09877">
    <property type="entry name" value="PIN_YacL-like"/>
    <property type="match status" value="1"/>
</dbReference>
<organism evidence="6 7">
    <name type="scientific">bacterium (Candidatus Ratteibacteria) CG23_combo_of_CG06-09_8_20_14_all_48_7</name>
    <dbReference type="NCBI Taxonomy" id="2014292"/>
    <lineage>
        <taxon>Bacteria</taxon>
        <taxon>Candidatus Ratteibacteria</taxon>
    </lineage>
</organism>
<dbReference type="EMBL" id="PCRF01000143">
    <property type="protein sequence ID" value="PIP16318.1"/>
    <property type="molecule type" value="Genomic_DNA"/>
</dbReference>
<feature type="domain" description="TRAM" evidence="5">
    <location>
        <begin position="135"/>
        <end position="200"/>
    </location>
</feature>
<dbReference type="InterPro" id="IPR002716">
    <property type="entry name" value="PIN_dom"/>
</dbReference>
<dbReference type="AlphaFoldDB" id="A0A2G9YAS6"/>
<dbReference type="InterPro" id="IPR002792">
    <property type="entry name" value="TRAM_dom"/>
</dbReference>
<comment type="cofactor">
    <cofactor evidence="1">
        <name>Mg(2+)</name>
        <dbReference type="ChEBI" id="CHEBI:18420"/>
    </cofactor>
</comment>
<keyword evidence="3" id="KW-0378">Hydrolase</keyword>
<evidence type="ECO:0000259" key="5">
    <source>
        <dbReference type="PROSITE" id="PS50926"/>
    </source>
</evidence>
<dbReference type="Gene3D" id="3.40.50.1010">
    <property type="entry name" value="5'-nuclease"/>
    <property type="match status" value="1"/>
</dbReference>
<keyword evidence="2" id="KW-0540">Nuclease</keyword>